<dbReference type="PANTHER" id="PTHR14255:SF3">
    <property type="entry name" value="SULFITE EXPORTER TAUE_SAFE FAMILY PROTEIN 5-RELATED"/>
    <property type="match status" value="1"/>
</dbReference>
<protein>
    <recommendedName>
        <fullName evidence="9">Sulfite exporter TauE/SafE family protein</fullName>
    </recommendedName>
</protein>
<evidence type="ECO:0008006" key="9">
    <source>
        <dbReference type="Google" id="ProtNLM"/>
    </source>
</evidence>
<feature type="transmembrane region" description="Helical" evidence="6">
    <location>
        <begin position="789"/>
        <end position="811"/>
    </location>
</feature>
<dbReference type="EMBL" id="RRYP01003575">
    <property type="protein sequence ID" value="TNV83676.1"/>
    <property type="molecule type" value="Genomic_DNA"/>
</dbReference>
<feature type="compositionally biased region" description="Acidic residues" evidence="5">
    <location>
        <begin position="466"/>
        <end position="476"/>
    </location>
</feature>
<evidence type="ECO:0000256" key="5">
    <source>
        <dbReference type="SAM" id="MobiDB-lite"/>
    </source>
</evidence>
<reference evidence="7" key="1">
    <citation type="submission" date="2019-06" db="EMBL/GenBank/DDBJ databases">
        <authorList>
            <person name="Zheng W."/>
        </authorList>
    </citation>
    <scope>NUCLEOTIDE SEQUENCE</scope>
    <source>
        <strain evidence="7">QDHG01</strain>
    </source>
</reference>
<feature type="region of interest" description="Disordered" evidence="5">
    <location>
        <begin position="527"/>
        <end position="564"/>
    </location>
</feature>
<evidence type="ECO:0000313" key="7">
    <source>
        <dbReference type="EMBL" id="TNV83676.1"/>
    </source>
</evidence>
<evidence type="ECO:0000256" key="3">
    <source>
        <dbReference type="ARBA" id="ARBA00022989"/>
    </source>
</evidence>
<dbReference type="GO" id="GO:0016020">
    <property type="term" value="C:membrane"/>
    <property type="evidence" value="ECO:0007669"/>
    <property type="project" value="UniProtKB-SubCell"/>
</dbReference>
<dbReference type="OrthoDB" id="434519at2759"/>
<feature type="transmembrane region" description="Helical" evidence="6">
    <location>
        <begin position="747"/>
        <end position="769"/>
    </location>
</feature>
<feature type="compositionally biased region" description="Polar residues" evidence="5">
    <location>
        <begin position="553"/>
        <end position="563"/>
    </location>
</feature>
<feature type="compositionally biased region" description="Basic and acidic residues" evidence="5">
    <location>
        <begin position="477"/>
        <end position="497"/>
    </location>
</feature>
<name>A0A8J8T6V7_HALGN</name>
<keyword evidence="4 6" id="KW-0472">Membrane</keyword>
<gene>
    <name evidence="7" type="ORF">FGO68_gene15415</name>
</gene>
<evidence type="ECO:0000256" key="4">
    <source>
        <dbReference type="ARBA" id="ARBA00023136"/>
    </source>
</evidence>
<feature type="compositionally biased region" description="Polar residues" evidence="5">
    <location>
        <begin position="442"/>
        <end position="462"/>
    </location>
</feature>
<dbReference type="Pfam" id="PF01925">
    <property type="entry name" value="TauE"/>
    <property type="match status" value="2"/>
</dbReference>
<organism evidence="7 8">
    <name type="scientific">Halteria grandinella</name>
    <dbReference type="NCBI Taxonomy" id="5974"/>
    <lineage>
        <taxon>Eukaryota</taxon>
        <taxon>Sar</taxon>
        <taxon>Alveolata</taxon>
        <taxon>Ciliophora</taxon>
        <taxon>Intramacronucleata</taxon>
        <taxon>Spirotrichea</taxon>
        <taxon>Stichotrichia</taxon>
        <taxon>Sporadotrichida</taxon>
        <taxon>Halteriidae</taxon>
        <taxon>Halteria</taxon>
    </lineage>
</organism>
<keyword evidence="8" id="KW-1185">Reference proteome</keyword>
<feature type="transmembrane region" description="Helical" evidence="6">
    <location>
        <begin position="698"/>
        <end position="715"/>
    </location>
</feature>
<keyword evidence="2 6" id="KW-0812">Transmembrane</keyword>
<dbReference type="InterPro" id="IPR002781">
    <property type="entry name" value="TM_pro_TauE-like"/>
</dbReference>
<keyword evidence="3 6" id="KW-1133">Transmembrane helix</keyword>
<accession>A0A8J8T6V7</accession>
<dbReference type="AlphaFoldDB" id="A0A8J8T6V7"/>
<proteinExistence type="predicted"/>
<evidence type="ECO:0000256" key="2">
    <source>
        <dbReference type="ARBA" id="ARBA00022692"/>
    </source>
</evidence>
<feature type="transmembrane region" description="Helical" evidence="6">
    <location>
        <begin position="818"/>
        <end position="842"/>
    </location>
</feature>
<feature type="region of interest" description="Disordered" evidence="5">
    <location>
        <begin position="419"/>
        <end position="503"/>
    </location>
</feature>
<dbReference type="Proteomes" id="UP000785679">
    <property type="component" value="Unassembled WGS sequence"/>
</dbReference>
<feature type="transmembrane region" description="Helical" evidence="6">
    <location>
        <begin position="231"/>
        <end position="255"/>
    </location>
</feature>
<evidence type="ECO:0000256" key="6">
    <source>
        <dbReference type="SAM" id="Phobius"/>
    </source>
</evidence>
<dbReference type="GO" id="GO:0031464">
    <property type="term" value="C:Cul4A-RING E3 ubiquitin ligase complex"/>
    <property type="evidence" value="ECO:0007669"/>
    <property type="project" value="TreeGrafter"/>
</dbReference>
<comment type="caution">
    <text evidence="7">The sequence shown here is derived from an EMBL/GenBank/DDBJ whole genome shotgun (WGS) entry which is preliminary data.</text>
</comment>
<evidence type="ECO:0000313" key="8">
    <source>
        <dbReference type="Proteomes" id="UP000785679"/>
    </source>
</evidence>
<dbReference type="GO" id="GO:0016567">
    <property type="term" value="P:protein ubiquitination"/>
    <property type="evidence" value="ECO:0007669"/>
    <property type="project" value="TreeGrafter"/>
</dbReference>
<feature type="transmembrane region" description="Helical" evidence="6">
    <location>
        <begin position="160"/>
        <end position="188"/>
    </location>
</feature>
<dbReference type="PANTHER" id="PTHR14255">
    <property type="entry name" value="CEREBLON"/>
    <property type="match status" value="1"/>
</dbReference>
<feature type="transmembrane region" description="Helical" evidence="6">
    <location>
        <begin position="200"/>
        <end position="219"/>
    </location>
</feature>
<evidence type="ECO:0000256" key="1">
    <source>
        <dbReference type="ARBA" id="ARBA00004141"/>
    </source>
</evidence>
<sequence length="872" mass="97867">MRDEVYDNRQQQLSIMKYRGDNIMLKEASKAIAGILLTLVCLPSSYASLGSVPIFRRPQNDFSRDANYASTDVKSKHLNCFLDRQNELETSCPAPYPYQLCVQPEGGSKKKVVSLRNDTSEFLSGDITQYFGQIELDQKVLTHDGTCKHKSIWPILTMDVIGTIVLVIIMTLATMGGIGGGGVVVFLIKYLLYFSLKEAVALSNFSIFACSVARFFLTWSKRHPEKKDCVALDYGLATVMMPTVLIGSFIGNIFNLFLPDVMVQICLTLLLFFLTVQAIQTGRKTYKKEENEKAKALAAKKKDSVKAVAQLGVSKSEAVVPRKSKVENEAPKHESLLKASGLHASKRRVSNDSALVSEDNSVRSIFEQGHKKRSSRSFKLVNIRGINAKSGQPEEKMNMKGKYISQFASQLKTIKEAQKTNKANSAMVDQDDEPTKDKHQSNMHSPTQRSQQIQNVKYSKQINNENDFDEEDDSDNSDQKRIASKRKDEQQEQDPKGRKSFSNVVKNILGLRGRAKSTNTNDLQVRMVSINHENPVDQESQWDVSRKHDSKRSSGNQRSNSINIPDDRISMTLFIEDSSLVLKQSDAVKRREKLLVLAKERDQEQKVSNNLYSAAMARRLSTLKENLSEVQLTQNAEKSEKDLAILDQILHKEKSHLQWSKHLVCFVVLIAQVIVNLIRTQNAFKPSFFEKCQTYDFILASIYICICTLVTAYALRRNNYEQELKIKHQKGFCKSDLRFSPKIVRNLVSVALGGGWVSGALGLGGGAIFNPVLLSMGIPASVSGSTGMYLVMFSTLGSSFTYILVGQLNLIYGLWTSFWCIIFLLAFILGLSALLIPIFATIDMMAKLRSPDQSVREQVYTFDFDDVCSYPS</sequence>
<comment type="subcellular location">
    <subcellularLocation>
        <location evidence="1">Membrane</location>
        <topology evidence="1">Multi-pass membrane protein</topology>
    </subcellularLocation>
</comment>
<feature type="transmembrane region" description="Helical" evidence="6">
    <location>
        <begin position="261"/>
        <end position="279"/>
    </location>
</feature>
<feature type="transmembrane region" description="Helical" evidence="6">
    <location>
        <begin position="659"/>
        <end position="678"/>
    </location>
</feature>